<dbReference type="PANTHER" id="PTHR45947">
    <property type="entry name" value="SULFOQUINOVOSYL TRANSFERASE SQD2"/>
    <property type="match status" value="1"/>
</dbReference>
<keyword evidence="2" id="KW-0808">Transferase</keyword>
<organism evidence="2">
    <name type="scientific">candidate division WS2 bacterium ADurb.Bin280</name>
    <dbReference type="NCBI Taxonomy" id="1852829"/>
    <lineage>
        <taxon>Bacteria</taxon>
        <taxon>candidate division WS2</taxon>
    </lineage>
</organism>
<gene>
    <name evidence="2" type="primary">pimB</name>
    <name evidence="2" type="ORF">BWY43_00066</name>
</gene>
<dbReference type="EC" id="2.4.1.57" evidence="2"/>
<accession>A0A1V5SFR5</accession>
<dbReference type="GO" id="GO:0016757">
    <property type="term" value="F:glycosyltransferase activity"/>
    <property type="evidence" value="ECO:0007669"/>
    <property type="project" value="UniProtKB-KW"/>
</dbReference>
<dbReference type="Gene3D" id="3.40.50.2000">
    <property type="entry name" value="Glycogen Phosphorylase B"/>
    <property type="match status" value="1"/>
</dbReference>
<dbReference type="InterPro" id="IPR001296">
    <property type="entry name" value="Glyco_trans_1"/>
</dbReference>
<reference evidence="2" key="1">
    <citation type="submission" date="2017-02" db="EMBL/GenBank/DDBJ databases">
        <title>Delving into the versatile metabolic prowess of the omnipresent phylum Bacteroidetes.</title>
        <authorList>
            <person name="Nobu M.K."/>
            <person name="Mei R."/>
            <person name="Narihiro T."/>
            <person name="Kuroda K."/>
            <person name="Liu W.-T."/>
        </authorList>
    </citation>
    <scope>NUCLEOTIDE SEQUENCE</scope>
    <source>
        <strain evidence="2">ADurb.Bin280</strain>
    </source>
</reference>
<dbReference type="AlphaFoldDB" id="A0A1V5SFR5"/>
<evidence type="ECO:0000313" key="2">
    <source>
        <dbReference type="EMBL" id="OQA53295.1"/>
    </source>
</evidence>
<name>A0A1V5SFR5_9BACT</name>
<dbReference type="Proteomes" id="UP000485367">
    <property type="component" value="Unassembled WGS sequence"/>
</dbReference>
<keyword evidence="2" id="KW-0328">Glycosyltransferase</keyword>
<sequence>MYPKRVAIVAEWLTWRGGGESVLDELLEIYPEAKLFTTVYNAEKLPEYKKYDVKTSFLQKIPFVNKKHQLVPPLLLKAIESLDLNGFDLIISLSSAIGKGIKKPVGSVHVCYCHTPMRYVWQSEIDNRLTKIPFGKYFINYLKQWDLKTNLGVDFFIANSANTSQRIKKFYKRESTVINPPVKIIKTANCKKKNFYLCLGRLIPYKRIDLAVQAFNENGEELLIAGDGPELRNLKKIAKKNIKFLGRVSNKQKYQLIRETKALIFPGEEDFGIVPVEAISQATPVIAYARGGAKEILKDGITGILFESQDKESIAEALKRFERTKFKSELLVEEAKKFSSDIFQIKIKKFIKNI</sequence>
<protein>
    <submittedName>
        <fullName evidence="2">GDP-mannose-dependent alpha-(1-6)-phosphatidylinositol monomannoside mannosyltransferase</fullName>
        <ecNumber evidence="2">2.4.1.57</ecNumber>
    </submittedName>
</protein>
<dbReference type="Pfam" id="PF00534">
    <property type="entry name" value="Glycos_transf_1"/>
    <property type="match status" value="1"/>
</dbReference>
<comment type="caution">
    <text evidence="2">The sequence shown here is derived from an EMBL/GenBank/DDBJ whole genome shotgun (WGS) entry which is preliminary data.</text>
</comment>
<feature type="domain" description="Glycosyl transferase family 1" evidence="1">
    <location>
        <begin position="188"/>
        <end position="337"/>
    </location>
</feature>
<dbReference type="InterPro" id="IPR050194">
    <property type="entry name" value="Glycosyltransferase_grp1"/>
</dbReference>
<dbReference type="EMBL" id="MWBO01000006">
    <property type="protein sequence ID" value="OQA53295.1"/>
    <property type="molecule type" value="Genomic_DNA"/>
</dbReference>
<dbReference type="SUPFAM" id="SSF53756">
    <property type="entry name" value="UDP-Glycosyltransferase/glycogen phosphorylase"/>
    <property type="match status" value="1"/>
</dbReference>
<dbReference type="PANTHER" id="PTHR45947:SF3">
    <property type="entry name" value="SULFOQUINOVOSYL TRANSFERASE SQD2"/>
    <property type="match status" value="1"/>
</dbReference>
<evidence type="ECO:0000259" key="1">
    <source>
        <dbReference type="Pfam" id="PF00534"/>
    </source>
</evidence>
<proteinExistence type="predicted"/>